<evidence type="ECO:0000256" key="3">
    <source>
        <dbReference type="HAMAP-Rule" id="MF_00187"/>
    </source>
</evidence>
<comment type="subcellular location">
    <subcellularLocation>
        <location evidence="3">Cytoplasm</location>
    </subcellularLocation>
</comment>
<evidence type="ECO:0000256" key="1">
    <source>
        <dbReference type="ARBA" id="ARBA00022490"/>
    </source>
</evidence>
<dbReference type="GO" id="GO:0097163">
    <property type="term" value="F:sulfur carrier activity"/>
    <property type="evidence" value="ECO:0007669"/>
    <property type="project" value="UniProtKB-UniRule"/>
</dbReference>
<dbReference type="EMBL" id="RXPE01000018">
    <property type="protein sequence ID" value="RTR26115.1"/>
    <property type="molecule type" value="Genomic_DNA"/>
</dbReference>
<dbReference type="InterPro" id="IPR003786">
    <property type="entry name" value="FdhD"/>
</dbReference>
<comment type="function">
    <text evidence="3">Required for formate dehydrogenase (FDH) activity. Acts as a sulfur carrier protein that transfers sulfur from IscS to the molybdenum cofactor prior to its insertion into FDH.</text>
</comment>
<feature type="active site" description="Cysteine persulfide intermediate" evidence="3">
    <location>
        <position position="103"/>
    </location>
</feature>
<comment type="similarity">
    <text evidence="3">Belongs to the FdhD family.</text>
</comment>
<dbReference type="InterPro" id="IPR016193">
    <property type="entry name" value="Cytidine_deaminase-like"/>
</dbReference>
<sequence length="263" mass="28082">MNDGWRVYRYGAQGLSGPFPDQLANEEPLEVRQRWQGTESPLGVLMRTPGADWELLRGWLHAEGLTVPGEVPALHVHPENHNLWWLDAPVPDDYAARLTSGACGICGSGSLERLMLRAEALPPGPPLDPAWLASLPESLRSGQAGFSASGGLHGAALFRTSGEPLCLYEDIGRHNAADKVVGWALNHPHLDRAQTVLVISSRLGYEIAQKAVLAGIGAVVGVGAATTLAAQTAQVFGLVLCGFAREGRLTVYAGAERLTRETE</sequence>
<dbReference type="Proteomes" id="UP000277766">
    <property type="component" value="Unassembled WGS sequence"/>
</dbReference>
<organism evidence="4 5">
    <name type="scientific">Deinococcus radiophilus</name>
    <dbReference type="NCBI Taxonomy" id="32062"/>
    <lineage>
        <taxon>Bacteria</taxon>
        <taxon>Thermotogati</taxon>
        <taxon>Deinococcota</taxon>
        <taxon>Deinococci</taxon>
        <taxon>Deinococcales</taxon>
        <taxon>Deinococcaceae</taxon>
        <taxon>Deinococcus</taxon>
    </lineage>
</organism>
<keyword evidence="5" id="KW-1185">Reference proteome</keyword>
<name>A0A3S0IKJ3_9DEIO</name>
<dbReference type="OrthoDB" id="9782042at2"/>
<dbReference type="Pfam" id="PF02634">
    <property type="entry name" value="FdhD-NarQ"/>
    <property type="match status" value="1"/>
</dbReference>
<evidence type="ECO:0000313" key="4">
    <source>
        <dbReference type="EMBL" id="RTR26115.1"/>
    </source>
</evidence>
<dbReference type="GO" id="GO:0016783">
    <property type="term" value="F:sulfurtransferase activity"/>
    <property type="evidence" value="ECO:0007669"/>
    <property type="project" value="InterPro"/>
</dbReference>
<dbReference type="SUPFAM" id="SSF53927">
    <property type="entry name" value="Cytidine deaminase-like"/>
    <property type="match status" value="1"/>
</dbReference>
<evidence type="ECO:0000313" key="5">
    <source>
        <dbReference type="Proteomes" id="UP000277766"/>
    </source>
</evidence>
<accession>A0A3S0IKJ3</accession>
<keyword evidence="2 3" id="KW-0501">Molybdenum cofactor biosynthesis</keyword>
<proteinExistence type="inferred from homology"/>
<dbReference type="GO" id="GO:0006777">
    <property type="term" value="P:Mo-molybdopterin cofactor biosynthetic process"/>
    <property type="evidence" value="ECO:0007669"/>
    <property type="project" value="UniProtKB-UniRule"/>
</dbReference>
<feature type="binding site" evidence="3">
    <location>
        <begin position="243"/>
        <end position="248"/>
    </location>
    <ligand>
        <name>Mo-bis(molybdopterin guanine dinucleotide)</name>
        <dbReference type="ChEBI" id="CHEBI:60539"/>
    </ligand>
</feature>
<protein>
    <recommendedName>
        <fullName evidence="3">Sulfur carrier protein FdhD</fullName>
    </recommendedName>
</protein>
<keyword evidence="1 3" id="KW-0963">Cytoplasm</keyword>
<reference evidence="4 5" key="1">
    <citation type="submission" date="2018-12" db="EMBL/GenBank/DDBJ databases">
        <title>Deinococcus radiophilus ATCC 27603 genome sequencing and assembly.</title>
        <authorList>
            <person name="Maclea K.S."/>
            <person name="Maynard C.R."/>
        </authorList>
    </citation>
    <scope>NUCLEOTIDE SEQUENCE [LARGE SCALE GENOMIC DNA]</scope>
    <source>
        <strain evidence="4 5">ATCC 27603</strain>
    </source>
</reference>
<keyword evidence="4" id="KW-0808">Transferase</keyword>
<dbReference type="PANTHER" id="PTHR30592:SF1">
    <property type="entry name" value="SULFUR CARRIER PROTEIN FDHD"/>
    <property type="match status" value="1"/>
</dbReference>
<dbReference type="GO" id="GO:0005737">
    <property type="term" value="C:cytoplasm"/>
    <property type="evidence" value="ECO:0007669"/>
    <property type="project" value="UniProtKB-SubCell"/>
</dbReference>
<dbReference type="PANTHER" id="PTHR30592">
    <property type="entry name" value="FORMATE DEHYDROGENASE"/>
    <property type="match status" value="1"/>
</dbReference>
<dbReference type="HAMAP" id="MF_00187">
    <property type="entry name" value="FdhD"/>
    <property type="match status" value="1"/>
</dbReference>
<dbReference type="AlphaFoldDB" id="A0A3S0IKJ3"/>
<comment type="caution">
    <text evidence="4">The sequence shown here is derived from an EMBL/GenBank/DDBJ whole genome shotgun (WGS) entry which is preliminary data.</text>
</comment>
<gene>
    <name evidence="3" type="primary">fdhD</name>
    <name evidence="4" type="ORF">EJ104_08965</name>
</gene>
<dbReference type="Gene3D" id="3.40.140.10">
    <property type="entry name" value="Cytidine Deaminase, domain 2"/>
    <property type="match status" value="1"/>
</dbReference>
<dbReference type="PIRSF" id="PIRSF015626">
    <property type="entry name" value="FdhD"/>
    <property type="match status" value="1"/>
</dbReference>
<evidence type="ECO:0000256" key="2">
    <source>
        <dbReference type="ARBA" id="ARBA00023150"/>
    </source>
</evidence>